<sequence>MVQVCGKRHPFLIDNGVGRRFAENGIRFLLKSKTRLRASSPAQTCFYLFTQSDEEVYGGGEGPAAFSRLAARDGRAPGHTDVLAPVRKAAGPFAAAAGWSHVVNLYTYNLFV</sequence>
<dbReference type="Proteomes" id="UP000190667">
    <property type="component" value="Unassembled WGS sequence"/>
</dbReference>
<accession>A0A1S8YLI8</accession>
<organism evidence="1 2">
    <name type="scientific">Izhakiella australiensis</name>
    <dbReference type="NCBI Taxonomy" id="1926881"/>
    <lineage>
        <taxon>Bacteria</taxon>
        <taxon>Pseudomonadati</taxon>
        <taxon>Pseudomonadota</taxon>
        <taxon>Gammaproteobacteria</taxon>
        <taxon>Enterobacterales</taxon>
        <taxon>Erwiniaceae</taxon>
        <taxon>Izhakiella</taxon>
    </lineage>
</organism>
<evidence type="ECO:0000313" key="2">
    <source>
        <dbReference type="Proteomes" id="UP000190667"/>
    </source>
</evidence>
<reference evidence="1 2" key="1">
    <citation type="submission" date="2016-12" db="EMBL/GenBank/DDBJ databases">
        <title>Izhakiella australiana sp. nov. of genus Izhakiella isolated from Australian desert.</title>
        <authorList>
            <person name="Ji M."/>
        </authorList>
    </citation>
    <scope>NUCLEOTIDE SEQUENCE [LARGE SCALE GENOMIC DNA]</scope>
    <source>
        <strain evidence="1 2">D4N98</strain>
    </source>
</reference>
<comment type="caution">
    <text evidence="1">The sequence shown here is derived from an EMBL/GenBank/DDBJ whole genome shotgun (WGS) entry which is preliminary data.</text>
</comment>
<dbReference type="EMBL" id="MRUL01000007">
    <property type="protein sequence ID" value="OON39802.1"/>
    <property type="molecule type" value="Genomic_DNA"/>
</dbReference>
<proteinExistence type="predicted"/>
<gene>
    <name evidence="1" type="ORF">BTJ39_12270</name>
</gene>
<dbReference type="STRING" id="1926881.BTJ39_12270"/>
<evidence type="ECO:0000313" key="1">
    <source>
        <dbReference type="EMBL" id="OON39802.1"/>
    </source>
</evidence>
<protein>
    <submittedName>
        <fullName evidence="1">Uncharacterized protein</fullName>
    </submittedName>
</protein>
<name>A0A1S8YLI8_9GAMM</name>
<keyword evidence="2" id="KW-1185">Reference proteome</keyword>
<dbReference type="AlphaFoldDB" id="A0A1S8YLI8"/>